<feature type="region of interest" description="Disordered" evidence="1">
    <location>
        <begin position="1"/>
        <end position="20"/>
    </location>
</feature>
<name>A0ABS9Q6U1_9MICO</name>
<comment type="caution">
    <text evidence="2">The sequence shown here is derived from an EMBL/GenBank/DDBJ whole genome shotgun (WGS) entry which is preliminary data.</text>
</comment>
<evidence type="ECO:0000313" key="2">
    <source>
        <dbReference type="EMBL" id="MCG7323596.1"/>
    </source>
</evidence>
<feature type="compositionally biased region" description="Low complexity" evidence="1">
    <location>
        <begin position="1"/>
        <end position="19"/>
    </location>
</feature>
<sequence>MACTSTTTPPAGGAGWATSRTCSGPASSSITTARTLAPLDCPRLARSAAKLADQAEYFNGLADNIIVKIPATRRGIEAI</sequence>
<dbReference type="SUPFAM" id="SSF51569">
    <property type="entry name" value="Aldolase"/>
    <property type="match status" value="1"/>
</dbReference>
<evidence type="ECO:0000256" key="1">
    <source>
        <dbReference type="SAM" id="MobiDB-lite"/>
    </source>
</evidence>
<accession>A0ABS9Q6U1</accession>
<dbReference type="Gene3D" id="3.20.20.70">
    <property type="entry name" value="Aldolase class I"/>
    <property type="match status" value="1"/>
</dbReference>
<proteinExistence type="predicted"/>
<gene>
    <name evidence="2" type="ORF">MHL29_17100</name>
</gene>
<protein>
    <submittedName>
        <fullName evidence="2">Transaldolase family protein</fullName>
    </submittedName>
</protein>
<dbReference type="InterPro" id="IPR013785">
    <property type="entry name" value="Aldolase_TIM"/>
</dbReference>
<evidence type="ECO:0000313" key="3">
    <source>
        <dbReference type="Proteomes" id="UP001521931"/>
    </source>
</evidence>
<dbReference type="EMBL" id="JAKRCV010000086">
    <property type="protein sequence ID" value="MCG7323596.1"/>
    <property type="molecule type" value="Genomic_DNA"/>
</dbReference>
<keyword evidence="3" id="KW-1185">Reference proteome</keyword>
<organism evidence="2 3">
    <name type="scientific">Arsenicicoccus bolidensis</name>
    <dbReference type="NCBI Taxonomy" id="229480"/>
    <lineage>
        <taxon>Bacteria</taxon>
        <taxon>Bacillati</taxon>
        <taxon>Actinomycetota</taxon>
        <taxon>Actinomycetes</taxon>
        <taxon>Micrococcales</taxon>
        <taxon>Intrasporangiaceae</taxon>
        <taxon>Arsenicicoccus</taxon>
    </lineage>
</organism>
<reference evidence="2 3" key="1">
    <citation type="submission" date="2022-02" db="EMBL/GenBank/DDBJ databases">
        <title>Uncovering new skin microbiome diversity through culturing and metagenomics.</title>
        <authorList>
            <person name="Conlan S."/>
            <person name="Deming C."/>
            <person name="Nisc Comparative Sequencing Program N."/>
            <person name="Segre J.A."/>
        </authorList>
    </citation>
    <scope>NUCLEOTIDE SEQUENCE [LARGE SCALE GENOMIC DNA]</scope>
    <source>
        <strain evidence="2 3">ACRQZ</strain>
    </source>
</reference>
<dbReference type="Proteomes" id="UP001521931">
    <property type="component" value="Unassembled WGS sequence"/>
</dbReference>
<feature type="non-terminal residue" evidence="2">
    <location>
        <position position="79"/>
    </location>
</feature>